<reference evidence="9" key="1">
    <citation type="journal article" date="2020" name="Stud. Mycol.">
        <title>101 Dothideomycetes genomes: a test case for predicting lifestyles and emergence of pathogens.</title>
        <authorList>
            <person name="Haridas S."/>
            <person name="Albert R."/>
            <person name="Binder M."/>
            <person name="Bloem J."/>
            <person name="Labutti K."/>
            <person name="Salamov A."/>
            <person name="Andreopoulos B."/>
            <person name="Baker S."/>
            <person name="Barry K."/>
            <person name="Bills G."/>
            <person name="Bluhm B."/>
            <person name="Cannon C."/>
            <person name="Castanera R."/>
            <person name="Culley D."/>
            <person name="Daum C."/>
            <person name="Ezra D."/>
            <person name="Gonzalez J."/>
            <person name="Henrissat B."/>
            <person name="Kuo A."/>
            <person name="Liang C."/>
            <person name="Lipzen A."/>
            <person name="Lutzoni F."/>
            <person name="Magnuson J."/>
            <person name="Mondo S."/>
            <person name="Nolan M."/>
            <person name="Ohm R."/>
            <person name="Pangilinan J."/>
            <person name="Park H.-J."/>
            <person name="Ramirez L."/>
            <person name="Alfaro M."/>
            <person name="Sun H."/>
            <person name="Tritt A."/>
            <person name="Yoshinaga Y."/>
            <person name="Zwiers L.-H."/>
            <person name="Turgeon B."/>
            <person name="Goodwin S."/>
            <person name="Spatafora J."/>
            <person name="Crous P."/>
            <person name="Grigoriev I."/>
        </authorList>
    </citation>
    <scope>NUCLEOTIDE SEQUENCE</scope>
    <source>
        <strain evidence="9">CBS 122681</strain>
    </source>
</reference>
<dbReference type="Pfam" id="PF00172">
    <property type="entry name" value="Zn_clus"/>
    <property type="match status" value="1"/>
</dbReference>
<keyword evidence="3" id="KW-0805">Transcription regulation</keyword>
<dbReference type="EMBL" id="MU004391">
    <property type="protein sequence ID" value="KAF2652934.1"/>
    <property type="molecule type" value="Genomic_DNA"/>
</dbReference>
<dbReference type="OrthoDB" id="2341546at2759"/>
<evidence type="ECO:0000313" key="9">
    <source>
        <dbReference type="EMBL" id="KAF2652934.1"/>
    </source>
</evidence>
<dbReference type="CDD" id="cd12148">
    <property type="entry name" value="fungal_TF_MHR"/>
    <property type="match status" value="1"/>
</dbReference>
<dbReference type="CDD" id="cd00067">
    <property type="entry name" value="GAL4"/>
    <property type="match status" value="1"/>
</dbReference>
<dbReference type="InterPro" id="IPR007219">
    <property type="entry name" value="XnlR_reg_dom"/>
</dbReference>
<accession>A0A6A6T319</accession>
<evidence type="ECO:0000259" key="8">
    <source>
        <dbReference type="PROSITE" id="PS50048"/>
    </source>
</evidence>
<dbReference type="GO" id="GO:0005634">
    <property type="term" value="C:nucleus"/>
    <property type="evidence" value="ECO:0007669"/>
    <property type="project" value="UniProtKB-SubCell"/>
</dbReference>
<sequence length="637" mass="71432">MYWQDSSQAQYQYNTFYPTFQAPTHQHASPPQQSAASPALATIDTTIRNGSKKRRACNECKQQKLRCDLSALINPSAHCCSRCKRLGLECRIDRSFRRERKRKRSDELEKEVDILKEELSKRAQSAQASNGEQPSEPGHFDLVGPSESDGVDTRSLHHLDIHDDMLLTPHPIMTSPISASGSEHGTPFTSLTANPGLPAPQGSRTLERVQLNSMEINYLFAAYFTHYHPFLPILDVSLSPALCFENSSLLFWAVISVASRRRGDGAALYLRLSGPVTALAWKSLQSLPHRIHDIQALALLCTWPFPIDDSRVDVSYLWAGAMMQMGVQLGLHRPLTPQDFSKDRIQLTKADVSEMIRTWAACNIVAQRVSIGNGLPAPVQYDWALISRSTNGHATMRLDPTLEIQLRTNMFREHVSRSMSSVTDPAGLLPTHGRLPLYKDLADELHSIEAFTNTSSSFYHFSILAARLHLESYYLFDEPSSESYVERILMLYFTASSLVQHTLDMERDMQGFIQYCPYATVQVFIAAAFIMLKILRNDYFASFVDAGPGRDVFCAALNAIRSLSIAPNDLPSRFANVLQFLSLEVPSHVIAGYGKDGLRLAIRSRDSMSVVFDSLWRWREQGACSAIKQQLGLRIDA</sequence>
<keyword evidence="4" id="KW-0238">DNA-binding</keyword>
<feature type="compositionally biased region" description="Polar residues" evidence="7">
    <location>
        <begin position="122"/>
        <end position="133"/>
    </location>
</feature>
<comment type="subcellular location">
    <subcellularLocation>
        <location evidence="1">Nucleus</location>
    </subcellularLocation>
</comment>
<dbReference type="GO" id="GO:0006351">
    <property type="term" value="P:DNA-templated transcription"/>
    <property type="evidence" value="ECO:0007669"/>
    <property type="project" value="InterPro"/>
</dbReference>
<evidence type="ECO:0000313" key="10">
    <source>
        <dbReference type="Proteomes" id="UP000799324"/>
    </source>
</evidence>
<evidence type="ECO:0000256" key="3">
    <source>
        <dbReference type="ARBA" id="ARBA00023015"/>
    </source>
</evidence>
<feature type="region of interest" description="Disordered" evidence="7">
    <location>
        <begin position="120"/>
        <end position="153"/>
    </location>
</feature>
<dbReference type="SMART" id="SM00066">
    <property type="entry name" value="GAL4"/>
    <property type="match status" value="1"/>
</dbReference>
<dbReference type="InterPro" id="IPR036864">
    <property type="entry name" value="Zn2-C6_fun-type_DNA-bd_sf"/>
</dbReference>
<feature type="domain" description="Zn(2)-C6 fungal-type" evidence="8">
    <location>
        <begin position="56"/>
        <end position="92"/>
    </location>
</feature>
<gene>
    <name evidence="9" type="ORF">K491DRAFT_706146</name>
</gene>
<evidence type="ECO:0000256" key="7">
    <source>
        <dbReference type="SAM" id="MobiDB-lite"/>
    </source>
</evidence>
<evidence type="ECO:0000256" key="2">
    <source>
        <dbReference type="ARBA" id="ARBA00022723"/>
    </source>
</evidence>
<keyword evidence="6" id="KW-0539">Nucleus</keyword>
<evidence type="ECO:0000256" key="1">
    <source>
        <dbReference type="ARBA" id="ARBA00004123"/>
    </source>
</evidence>
<dbReference type="InterPro" id="IPR001138">
    <property type="entry name" value="Zn2Cys6_DnaBD"/>
</dbReference>
<dbReference type="SUPFAM" id="SSF57701">
    <property type="entry name" value="Zn2/Cys6 DNA-binding domain"/>
    <property type="match status" value="1"/>
</dbReference>
<dbReference type="GO" id="GO:0000976">
    <property type="term" value="F:transcription cis-regulatory region binding"/>
    <property type="evidence" value="ECO:0007669"/>
    <property type="project" value="TreeGrafter"/>
</dbReference>
<evidence type="ECO:0000256" key="4">
    <source>
        <dbReference type="ARBA" id="ARBA00023125"/>
    </source>
</evidence>
<dbReference type="Proteomes" id="UP000799324">
    <property type="component" value="Unassembled WGS sequence"/>
</dbReference>
<proteinExistence type="predicted"/>
<dbReference type="InterPro" id="IPR051089">
    <property type="entry name" value="prtT"/>
</dbReference>
<keyword evidence="2" id="KW-0479">Metal-binding</keyword>
<dbReference type="AlphaFoldDB" id="A0A6A6T319"/>
<keyword evidence="5" id="KW-0804">Transcription</keyword>
<dbReference type="PANTHER" id="PTHR31845">
    <property type="entry name" value="FINGER DOMAIN PROTEIN, PUTATIVE-RELATED"/>
    <property type="match status" value="1"/>
</dbReference>
<evidence type="ECO:0000256" key="5">
    <source>
        <dbReference type="ARBA" id="ARBA00023163"/>
    </source>
</evidence>
<dbReference type="PANTHER" id="PTHR31845:SF21">
    <property type="entry name" value="REGULATORY PROTEIN LEU3"/>
    <property type="match status" value="1"/>
</dbReference>
<dbReference type="PROSITE" id="PS00463">
    <property type="entry name" value="ZN2_CY6_FUNGAL_1"/>
    <property type="match status" value="1"/>
</dbReference>
<dbReference type="Gene3D" id="4.10.240.10">
    <property type="entry name" value="Zn(2)-C6 fungal-type DNA-binding domain"/>
    <property type="match status" value="1"/>
</dbReference>
<keyword evidence="10" id="KW-1185">Reference proteome</keyword>
<evidence type="ECO:0000256" key="6">
    <source>
        <dbReference type="ARBA" id="ARBA00023242"/>
    </source>
</evidence>
<dbReference type="PROSITE" id="PS50048">
    <property type="entry name" value="ZN2_CY6_FUNGAL_2"/>
    <property type="match status" value="1"/>
</dbReference>
<organism evidence="9 10">
    <name type="scientific">Lophiostoma macrostomum CBS 122681</name>
    <dbReference type="NCBI Taxonomy" id="1314788"/>
    <lineage>
        <taxon>Eukaryota</taxon>
        <taxon>Fungi</taxon>
        <taxon>Dikarya</taxon>
        <taxon>Ascomycota</taxon>
        <taxon>Pezizomycotina</taxon>
        <taxon>Dothideomycetes</taxon>
        <taxon>Pleosporomycetidae</taxon>
        <taxon>Pleosporales</taxon>
        <taxon>Lophiostomataceae</taxon>
        <taxon>Lophiostoma</taxon>
    </lineage>
</organism>
<name>A0A6A6T319_9PLEO</name>
<dbReference type="Pfam" id="PF04082">
    <property type="entry name" value="Fungal_trans"/>
    <property type="match status" value="1"/>
</dbReference>
<dbReference type="GO" id="GO:0000981">
    <property type="term" value="F:DNA-binding transcription factor activity, RNA polymerase II-specific"/>
    <property type="evidence" value="ECO:0007669"/>
    <property type="project" value="InterPro"/>
</dbReference>
<dbReference type="GO" id="GO:0008270">
    <property type="term" value="F:zinc ion binding"/>
    <property type="evidence" value="ECO:0007669"/>
    <property type="project" value="InterPro"/>
</dbReference>
<protein>
    <recommendedName>
        <fullName evidence="8">Zn(2)-C6 fungal-type domain-containing protein</fullName>
    </recommendedName>
</protein>